<comment type="caution">
    <text evidence="2">The sequence shown here is derived from an EMBL/GenBank/DDBJ whole genome shotgun (WGS) entry which is preliminary data.</text>
</comment>
<feature type="compositionally biased region" description="Polar residues" evidence="1">
    <location>
        <begin position="185"/>
        <end position="198"/>
    </location>
</feature>
<dbReference type="AlphaFoldDB" id="A0A9W6XA12"/>
<gene>
    <name evidence="2" type="ORF">Pfra01_000881400</name>
</gene>
<proteinExistence type="predicted"/>
<keyword evidence="3" id="KW-1185">Reference proteome</keyword>
<evidence type="ECO:0000256" key="1">
    <source>
        <dbReference type="SAM" id="MobiDB-lite"/>
    </source>
</evidence>
<protein>
    <submittedName>
        <fullName evidence="2">Unnamed protein product</fullName>
    </submittedName>
</protein>
<accession>A0A9W6XA12</accession>
<feature type="region of interest" description="Disordered" evidence="1">
    <location>
        <begin position="185"/>
        <end position="225"/>
    </location>
</feature>
<dbReference type="OrthoDB" id="128058at2759"/>
<evidence type="ECO:0000313" key="3">
    <source>
        <dbReference type="Proteomes" id="UP001165121"/>
    </source>
</evidence>
<dbReference type="EMBL" id="BSXT01000804">
    <property type="protein sequence ID" value="GMF34366.1"/>
    <property type="molecule type" value="Genomic_DNA"/>
</dbReference>
<evidence type="ECO:0000313" key="2">
    <source>
        <dbReference type="EMBL" id="GMF34366.1"/>
    </source>
</evidence>
<name>A0A9W6XA12_9STRA</name>
<dbReference type="Proteomes" id="UP001165121">
    <property type="component" value="Unassembled WGS sequence"/>
</dbReference>
<sequence>MKEDPVMKIVRPKVIGSALLGPVTIPPTMNNKLDAAKTMLHLLKEAGYAPRAFDTHKLFDLELKTIEGSMQNLFDGLAPLVGTTASGETEKLTNTQAAERMTGPSPYASAHASVTSEMGSETSGSVIQERMPLGPAGEAMLQARRATLKEELPPIKTTVVSTHEQDHPSRMQTFFDATMDRFLKEQQTTGSRSATTARKSSEMSDVDMESVGSHHDQLDEFDPDDLSINVPRRAAVASTETLTNAGVAAPGIRVSAISELKEFSGNDNDEDRASSWLCKVKSAFIHDQAPDSEKCSVFGDLLTGPARNWFGQLSRSTRNNWKSLLEGS</sequence>
<organism evidence="2 3">
    <name type="scientific">Phytophthora fragariaefolia</name>
    <dbReference type="NCBI Taxonomy" id="1490495"/>
    <lineage>
        <taxon>Eukaryota</taxon>
        <taxon>Sar</taxon>
        <taxon>Stramenopiles</taxon>
        <taxon>Oomycota</taxon>
        <taxon>Peronosporomycetes</taxon>
        <taxon>Peronosporales</taxon>
        <taxon>Peronosporaceae</taxon>
        <taxon>Phytophthora</taxon>
    </lineage>
</organism>
<reference evidence="2" key="1">
    <citation type="submission" date="2023-04" db="EMBL/GenBank/DDBJ databases">
        <title>Phytophthora fragariaefolia NBRC 109709.</title>
        <authorList>
            <person name="Ichikawa N."/>
            <person name="Sato H."/>
            <person name="Tonouchi N."/>
        </authorList>
    </citation>
    <scope>NUCLEOTIDE SEQUENCE</scope>
    <source>
        <strain evidence="2">NBRC 109709</strain>
    </source>
</reference>